<feature type="domain" description="PIN" evidence="7">
    <location>
        <begin position="1"/>
        <end position="126"/>
    </location>
</feature>
<dbReference type="GO" id="GO:0090729">
    <property type="term" value="F:toxin activity"/>
    <property type="evidence" value="ECO:0007669"/>
    <property type="project" value="UniProtKB-KW"/>
</dbReference>
<comment type="similarity">
    <text evidence="6">Belongs to the PINc/VapC protein family.</text>
</comment>
<evidence type="ECO:0000256" key="4">
    <source>
        <dbReference type="ARBA" id="ARBA00022801"/>
    </source>
</evidence>
<dbReference type="InterPro" id="IPR029060">
    <property type="entry name" value="PIN-like_dom_sf"/>
</dbReference>
<proteinExistence type="inferred from homology"/>
<dbReference type="EMBL" id="LOHS01000074">
    <property type="protein sequence ID" value="OAH13736.1"/>
    <property type="molecule type" value="Genomic_DNA"/>
</dbReference>
<name>A0A177HSN7_9ACTN</name>
<accession>A0A177HSN7</accession>
<gene>
    <name evidence="6" type="primary">vapC</name>
    <name evidence="8" type="ORF">STSP_29070</name>
</gene>
<dbReference type="GO" id="GO:0004540">
    <property type="term" value="F:RNA nuclease activity"/>
    <property type="evidence" value="ECO:0007669"/>
    <property type="project" value="InterPro"/>
</dbReference>
<feature type="binding site" evidence="6">
    <location>
        <position position="6"/>
    </location>
    <ligand>
        <name>Mg(2+)</name>
        <dbReference type="ChEBI" id="CHEBI:18420"/>
    </ligand>
</feature>
<comment type="caution">
    <text evidence="8">The sequence shown here is derived from an EMBL/GenBank/DDBJ whole genome shotgun (WGS) entry which is preliminary data.</text>
</comment>
<evidence type="ECO:0000259" key="7">
    <source>
        <dbReference type="SMART" id="SM00670"/>
    </source>
</evidence>
<keyword evidence="4 6" id="KW-0378">Hydrolase</keyword>
<keyword evidence="2 6" id="KW-0540">Nuclease</keyword>
<dbReference type="PATRIC" id="fig|1716141.3.peg.3058"/>
<keyword evidence="5 6" id="KW-0460">Magnesium</keyword>
<reference evidence="8 9" key="1">
    <citation type="submission" date="2015-12" db="EMBL/GenBank/DDBJ databases">
        <title>Genome sequence of Streptomyces sp. G25.</title>
        <authorList>
            <person name="Poehlein A."/>
            <person name="Roettig A."/>
            <person name="Hiessl S."/>
            <person name="Hauschild P."/>
            <person name="Schauer J."/>
            <person name="Madkour M.H."/>
            <person name="Al-Ansari A.M."/>
            <person name="Almakishah N.H."/>
            <person name="Steinbuechel A."/>
            <person name="Daniel R."/>
        </authorList>
    </citation>
    <scope>NUCLEOTIDE SEQUENCE [LARGE SCALE GENOMIC DNA]</scope>
    <source>
        <strain evidence="9">G25(2015)</strain>
    </source>
</reference>
<dbReference type="InterPro" id="IPR022907">
    <property type="entry name" value="VapC_family"/>
</dbReference>
<keyword evidence="6" id="KW-0800">Toxin</keyword>
<dbReference type="AlphaFoldDB" id="A0A177HSN7"/>
<dbReference type="GO" id="GO:0000287">
    <property type="term" value="F:magnesium ion binding"/>
    <property type="evidence" value="ECO:0007669"/>
    <property type="project" value="UniProtKB-UniRule"/>
</dbReference>
<dbReference type="RefSeq" id="WP_067276997.1">
    <property type="nucleotide sequence ID" value="NZ_LOHS01000074.1"/>
</dbReference>
<feature type="binding site" evidence="6">
    <location>
        <position position="102"/>
    </location>
    <ligand>
        <name>Mg(2+)</name>
        <dbReference type="ChEBI" id="CHEBI:18420"/>
    </ligand>
</feature>
<dbReference type="STRING" id="1716141.STSP_29070"/>
<dbReference type="InterPro" id="IPR002716">
    <property type="entry name" value="PIN_dom"/>
</dbReference>
<dbReference type="Proteomes" id="UP000077381">
    <property type="component" value="Unassembled WGS sequence"/>
</dbReference>
<dbReference type="SMART" id="SM00670">
    <property type="entry name" value="PINc"/>
    <property type="match status" value="1"/>
</dbReference>
<organism evidence="8 9">
    <name type="scientific">Streptomyces jeddahensis</name>
    <dbReference type="NCBI Taxonomy" id="1716141"/>
    <lineage>
        <taxon>Bacteria</taxon>
        <taxon>Bacillati</taxon>
        <taxon>Actinomycetota</taxon>
        <taxon>Actinomycetes</taxon>
        <taxon>Kitasatosporales</taxon>
        <taxon>Streptomycetaceae</taxon>
        <taxon>Streptomyces</taxon>
    </lineage>
</organism>
<evidence type="ECO:0000256" key="2">
    <source>
        <dbReference type="ARBA" id="ARBA00022722"/>
    </source>
</evidence>
<comment type="function">
    <text evidence="6">Toxic component of a toxin-antitoxin (TA) system. An RNase.</text>
</comment>
<comment type="cofactor">
    <cofactor evidence="6">
        <name>Mg(2+)</name>
        <dbReference type="ChEBI" id="CHEBI:18420"/>
    </cofactor>
</comment>
<dbReference type="SUPFAM" id="SSF88723">
    <property type="entry name" value="PIN domain-like"/>
    <property type="match status" value="1"/>
</dbReference>
<evidence type="ECO:0000256" key="1">
    <source>
        <dbReference type="ARBA" id="ARBA00022649"/>
    </source>
</evidence>
<sequence>MIVIVDTSGLIASVDRSCPEHEAARHVMDTAGLLVIPQLVLAELDHLLSGRFGKAAAGQVMDQLVIQARDGRYLLGDASVDILADARLVQRRYRDLALDLTDSVITVMAREYATDALLTLDRKDFRAIRPLTAHPAFRILPDDL</sequence>
<keyword evidence="9" id="KW-1185">Reference proteome</keyword>
<dbReference type="OrthoDB" id="5184258at2"/>
<dbReference type="Pfam" id="PF01850">
    <property type="entry name" value="PIN"/>
    <property type="match status" value="1"/>
</dbReference>
<evidence type="ECO:0000313" key="9">
    <source>
        <dbReference type="Proteomes" id="UP000077381"/>
    </source>
</evidence>
<evidence type="ECO:0000313" key="8">
    <source>
        <dbReference type="EMBL" id="OAH13736.1"/>
    </source>
</evidence>
<evidence type="ECO:0000256" key="6">
    <source>
        <dbReference type="HAMAP-Rule" id="MF_00265"/>
    </source>
</evidence>
<dbReference type="Gene3D" id="3.40.50.1010">
    <property type="entry name" value="5'-nuclease"/>
    <property type="match status" value="1"/>
</dbReference>
<dbReference type="EC" id="3.1.-.-" evidence="6"/>
<dbReference type="GO" id="GO:0016787">
    <property type="term" value="F:hydrolase activity"/>
    <property type="evidence" value="ECO:0007669"/>
    <property type="project" value="UniProtKB-KW"/>
</dbReference>
<keyword evidence="3 6" id="KW-0479">Metal-binding</keyword>
<protein>
    <recommendedName>
        <fullName evidence="6">Ribonuclease VapC</fullName>
        <shortName evidence="6">RNase VapC</shortName>
        <ecNumber evidence="6">3.1.-.-</ecNumber>
    </recommendedName>
    <alternativeName>
        <fullName evidence="6">Toxin VapC</fullName>
    </alternativeName>
</protein>
<keyword evidence="1 6" id="KW-1277">Toxin-antitoxin system</keyword>
<dbReference type="HAMAP" id="MF_00265">
    <property type="entry name" value="VapC_Nob1"/>
    <property type="match status" value="1"/>
</dbReference>
<evidence type="ECO:0000256" key="3">
    <source>
        <dbReference type="ARBA" id="ARBA00022723"/>
    </source>
</evidence>
<evidence type="ECO:0000256" key="5">
    <source>
        <dbReference type="ARBA" id="ARBA00022842"/>
    </source>
</evidence>